<dbReference type="InterPro" id="IPR002941">
    <property type="entry name" value="DNA_methylase_N4/N6"/>
</dbReference>
<gene>
    <name evidence="8" type="ORF">QCL97_011565</name>
</gene>
<evidence type="ECO:0000256" key="5">
    <source>
        <dbReference type="SAM" id="MobiDB-lite"/>
    </source>
</evidence>
<name>A0ABU8V2S0_9NEIS</name>
<dbReference type="InterPro" id="IPR001091">
    <property type="entry name" value="RM_Methyltransferase"/>
</dbReference>
<proteinExistence type="inferred from homology"/>
<accession>A0ABU8V2S0</accession>
<dbReference type="Gene3D" id="3.40.50.150">
    <property type="entry name" value="Vaccinia Virus protein VP39"/>
    <property type="match status" value="1"/>
</dbReference>
<feature type="domain" description="Gp5/Type VI secretion system Vgr protein OB-fold" evidence="7">
    <location>
        <begin position="280"/>
        <end position="346"/>
    </location>
</feature>
<evidence type="ECO:0000313" key="8">
    <source>
        <dbReference type="EMBL" id="MEJ8675364.1"/>
    </source>
</evidence>
<evidence type="ECO:0000313" key="9">
    <source>
        <dbReference type="Proteomes" id="UP001224516"/>
    </source>
</evidence>
<dbReference type="RefSeq" id="WP_307911672.1">
    <property type="nucleotide sequence ID" value="NZ_JAVFJF020000021.1"/>
</dbReference>
<dbReference type="Pfam" id="PF04717">
    <property type="entry name" value="Phage_base_V"/>
    <property type="match status" value="1"/>
</dbReference>
<dbReference type="EC" id="2.1.1.-" evidence="4"/>
<dbReference type="Gene3D" id="2.40.50.230">
    <property type="entry name" value="Gp5 N-terminal domain"/>
    <property type="match status" value="1"/>
</dbReference>
<keyword evidence="2" id="KW-0489">Methyltransferase</keyword>
<dbReference type="EMBL" id="JAVFJF020000021">
    <property type="protein sequence ID" value="MEJ8675364.1"/>
    <property type="molecule type" value="Genomic_DNA"/>
</dbReference>
<feature type="region of interest" description="Disordered" evidence="5">
    <location>
        <begin position="455"/>
        <end position="486"/>
    </location>
</feature>
<evidence type="ECO:0000256" key="2">
    <source>
        <dbReference type="ARBA" id="ARBA00022603"/>
    </source>
</evidence>
<evidence type="ECO:0000256" key="3">
    <source>
        <dbReference type="ARBA" id="ARBA00022679"/>
    </source>
</evidence>
<dbReference type="Gene3D" id="6.20.150.10">
    <property type="match status" value="1"/>
</dbReference>
<dbReference type="InterPro" id="IPR013046">
    <property type="entry name" value="GpV/Gp45"/>
</dbReference>
<organism evidence="8 9">
    <name type="scientific">Chromobacterium amazonense</name>
    <dbReference type="NCBI Taxonomy" id="1382803"/>
    <lineage>
        <taxon>Bacteria</taxon>
        <taxon>Pseudomonadati</taxon>
        <taxon>Pseudomonadota</taxon>
        <taxon>Betaproteobacteria</taxon>
        <taxon>Neisseriales</taxon>
        <taxon>Chromobacteriaceae</taxon>
        <taxon>Chromobacterium</taxon>
    </lineage>
</organism>
<feature type="domain" description="DNA methylase N-4/N-6" evidence="6">
    <location>
        <begin position="23"/>
        <end position="227"/>
    </location>
</feature>
<keyword evidence="9" id="KW-1185">Reference proteome</keyword>
<dbReference type="InterPro" id="IPR006531">
    <property type="entry name" value="Gp5/Vgr_OB"/>
</dbReference>
<dbReference type="PROSITE" id="PS00092">
    <property type="entry name" value="N6_MTASE"/>
    <property type="match status" value="1"/>
</dbReference>
<reference evidence="8 9" key="1">
    <citation type="submission" date="2023-12" db="EMBL/GenBank/DDBJ databases">
        <title>Evaluation and characterization of a potential secondary metabolite violacein from indigenous Chromobacterium amazonense SAM215.</title>
        <authorList>
            <person name="Tarafdar M.R."/>
            <person name="Abedin S.M."/>
            <person name="Atiqua A."/>
            <person name="Saha A."/>
            <person name="Khan S.N."/>
        </authorList>
    </citation>
    <scope>NUCLEOTIDE SEQUENCE [LARGE SCALE GENOMIC DNA]</scope>
    <source>
        <strain evidence="8 9">SAM215</strain>
    </source>
</reference>
<dbReference type="SUPFAM" id="SSF53335">
    <property type="entry name" value="S-adenosyl-L-methionine-dependent methyltransferases"/>
    <property type="match status" value="1"/>
</dbReference>
<comment type="similarity">
    <text evidence="1 4">Belongs to the N(4)/N(6)-methyltransferase family.</text>
</comment>
<dbReference type="PRINTS" id="PR00508">
    <property type="entry name" value="S21N4MTFRASE"/>
</dbReference>
<sequence length="486" mass="51829">MSIQLHNADCLRFLPTLPANHFDLILTDPPYSSGGLHTATRQQPPSTKYLGNDVKRPVHQFAHDNKDQRSWCRWCVEWLTECHRVLKDGHLIAIFIDWRQLPTLTDALQMAGFLWQGVAAWDKTNGGARPRQGGLKQQAAFIVWASKGKLRKADIYLPGVFQGRKPTHAYHITAKPVAVMEELCKLAGPGGHVLDPFAGGGATLVAARNLGLSATGCELETEIYCQAQLALEASQPLAAYGCAVAPHNTHHATLHAGLCKLAGMQNFADLSRRIESLIRLGTIAEVDHAARRVRVQSGTLTSNWLPWGARRAGQTRDWNPPTPGEQVLLLCPSGDPAGGVALLALYSDQFDAPSSSPDEHLTVYPDGARILYNHATGALAVTGIQTALVQAAQRVTVDCPESLFTGNVTIQGRLTVLGDVFAKAKATVSGLFSYLAGMSGSGGAGGATTISGSITHRGGQLSSNGVVLDSHTHPDAHGGNTEGPNP</sequence>
<dbReference type="InterPro" id="IPR029063">
    <property type="entry name" value="SAM-dependent_MTases_sf"/>
</dbReference>
<evidence type="ECO:0000259" key="7">
    <source>
        <dbReference type="Pfam" id="PF04717"/>
    </source>
</evidence>
<dbReference type="InterPro" id="IPR037026">
    <property type="entry name" value="Vgr_OB-fold_dom_sf"/>
</dbReference>
<evidence type="ECO:0000259" key="6">
    <source>
        <dbReference type="Pfam" id="PF01555"/>
    </source>
</evidence>
<protein>
    <recommendedName>
        <fullName evidence="4">Methyltransferase</fullName>
        <ecNumber evidence="4">2.1.1.-</ecNumber>
    </recommendedName>
</protein>
<keyword evidence="3" id="KW-0808">Transferase</keyword>
<dbReference type="Proteomes" id="UP001224516">
    <property type="component" value="Unassembled WGS sequence"/>
</dbReference>
<dbReference type="InterPro" id="IPR002052">
    <property type="entry name" value="DNA_methylase_N6_adenine_CS"/>
</dbReference>
<evidence type="ECO:0000256" key="4">
    <source>
        <dbReference type="RuleBase" id="RU362026"/>
    </source>
</evidence>
<evidence type="ECO:0000256" key="1">
    <source>
        <dbReference type="ARBA" id="ARBA00006594"/>
    </source>
</evidence>
<dbReference type="NCBIfam" id="TIGR01644">
    <property type="entry name" value="phage_P2_V"/>
    <property type="match status" value="1"/>
</dbReference>
<comment type="caution">
    <text evidence="8">The sequence shown here is derived from an EMBL/GenBank/DDBJ whole genome shotgun (WGS) entry which is preliminary data.</text>
</comment>
<dbReference type="Pfam" id="PF01555">
    <property type="entry name" value="N6_N4_Mtase"/>
    <property type="match status" value="1"/>
</dbReference>